<evidence type="ECO:0000313" key="3">
    <source>
        <dbReference type="Proteomes" id="UP000471147"/>
    </source>
</evidence>
<dbReference type="Gene3D" id="2.30.40.10">
    <property type="entry name" value="Urease, subunit C, domain 1"/>
    <property type="match status" value="1"/>
</dbReference>
<accession>A0A6I4LZR2</accession>
<dbReference type="InterPro" id="IPR011059">
    <property type="entry name" value="Metal-dep_hydrolase_composite"/>
</dbReference>
<sequence length="574" mass="61012">MGLSSSLEANGRRAVSGILALALFTIATPAFADGLVENVNGITLDADGKVIRFNAILIGKDGKVTELLSKKDKLPPQLDFRHDGKGATMLPGLIDAHGHVMPLGFQLLTLDLSATNSLAEAQAAIRDYAAKNPERLWIIGSGWNQEKWGLGRFPTAADLDTAVADRPVWLTRVDGHAGWANSRAMEIAGVTAASKSPPGGRIELSGGKPNGIFVDAAFKLVDKFVPAPKPAERDVALGEAQKKLLSQGITAIADMGTTMDAWQSYRRAGDGGWLSIRIFGYAGGIDAMVAIAGPRPTPWLYDDKLRLGGVKLFLDGALGSRGAWLKKPYTDAPGQTGLQILAPAEIRNLMVRASMDGFQTAVHAIGDAANGEVIGAIEELAETYKGDQRWRIEHVQIVDPVDLQRLGKHGIISSMQPVHQTSDRTMAEARLGQERLAGAYAWQSIAKAGGKLAFGSDVPIESADPFAGLAAAITREDANGQPFGGWRPEERVTREQALAGFTTGAAYASFAEGKVGSLTPGHHADFILIDVDPLLASPAELRKAVVKETWVGGRPAYQNATVTPADNQKDGETR</sequence>
<evidence type="ECO:0000259" key="1">
    <source>
        <dbReference type="Pfam" id="PF07969"/>
    </source>
</evidence>
<dbReference type="Proteomes" id="UP000471147">
    <property type="component" value="Unassembled WGS sequence"/>
</dbReference>
<dbReference type="InterPro" id="IPR013108">
    <property type="entry name" value="Amidohydro_3"/>
</dbReference>
<feature type="domain" description="Amidohydrolase 3" evidence="1">
    <location>
        <begin position="83"/>
        <end position="557"/>
    </location>
</feature>
<reference evidence="2 3" key="1">
    <citation type="submission" date="2019-01" db="EMBL/GenBank/DDBJ databases">
        <title>Sphingorhabdus lacus sp.nov., isolated from an oligotrophic freshwater lake.</title>
        <authorList>
            <person name="Park M."/>
        </authorList>
    </citation>
    <scope>NUCLEOTIDE SEQUENCE [LARGE SCALE GENOMIC DNA]</scope>
    <source>
        <strain evidence="2 3">IMCC26285</strain>
    </source>
</reference>
<keyword evidence="3" id="KW-1185">Reference proteome</keyword>
<dbReference type="InterPro" id="IPR032466">
    <property type="entry name" value="Metal_Hydrolase"/>
</dbReference>
<dbReference type="OrthoDB" id="9811399at2"/>
<proteinExistence type="predicted"/>
<dbReference type="CDD" id="cd01300">
    <property type="entry name" value="YtcJ_like"/>
    <property type="match status" value="1"/>
</dbReference>
<dbReference type="PANTHER" id="PTHR22642:SF2">
    <property type="entry name" value="PROTEIN LONG AFTER FAR-RED 3"/>
    <property type="match status" value="1"/>
</dbReference>
<dbReference type="Gene3D" id="3.10.310.70">
    <property type="match status" value="1"/>
</dbReference>
<dbReference type="EMBL" id="SDWJ01000001">
    <property type="protein sequence ID" value="MVZ97583.1"/>
    <property type="molecule type" value="Genomic_DNA"/>
</dbReference>
<organism evidence="2 3">
    <name type="scientific">Sphingorhabdus profundilacus</name>
    <dbReference type="NCBI Taxonomy" id="2509718"/>
    <lineage>
        <taxon>Bacteria</taxon>
        <taxon>Pseudomonadati</taxon>
        <taxon>Pseudomonadota</taxon>
        <taxon>Alphaproteobacteria</taxon>
        <taxon>Sphingomonadales</taxon>
        <taxon>Sphingomonadaceae</taxon>
        <taxon>Sphingorhabdus</taxon>
    </lineage>
</organism>
<name>A0A6I4LZR2_9SPHN</name>
<dbReference type="GO" id="GO:0016810">
    <property type="term" value="F:hydrolase activity, acting on carbon-nitrogen (but not peptide) bonds"/>
    <property type="evidence" value="ECO:0007669"/>
    <property type="project" value="InterPro"/>
</dbReference>
<comment type="caution">
    <text evidence="2">The sequence shown here is derived from an EMBL/GenBank/DDBJ whole genome shotgun (WGS) entry which is preliminary data.</text>
</comment>
<dbReference type="AlphaFoldDB" id="A0A6I4LZR2"/>
<evidence type="ECO:0000313" key="2">
    <source>
        <dbReference type="EMBL" id="MVZ97583.1"/>
    </source>
</evidence>
<dbReference type="SUPFAM" id="SSF51338">
    <property type="entry name" value="Composite domain of metallo-dependent hydrolases"/>
    <property type="match status" value="1"/>
</dbReference>
<dbReference type="Gene3D" id="3.20.20.140">
    <property type="entry name" value="Metal-dependent hydrolases"/>
    <property type="match status" value="1"/>
</dbReference>
<dbReference type="SUPFAM" id="SSF51556">
    <property type="entry name" value="Metallo-dependent hydrolases"/>
    <property type="match status" value="1"/>
</dbReference>
<dbReference type="RefSeq" id="WP_160353439.1">
    <property type="nucleotide sequence ID" value="NZ_SDWJ01000001.1"/>
</dbReference>
<keyword evidence="2" id="KW-0378">Hydrolase</keyword>
<dbReference type="InterPro" id="IPR033932">
    <property type="entry name" value="YtcJ-like"/>
</dbReference>
<protein>
    <submittedName>
        <fullName evidence="2">Amidohydrolase</fullName>
    </submittedName>
</protein>
<dbReference type="Pfam" id="PF07969">
    <property type="entry name" value="Amidohydro_3"/>
    <property type="match status" value="1"/>
</dbReference>
<dbReference type="PANTHER" id="PTHR22642">
    <property type="entry name" value="IMIDAZOLONEPROPIONASE"/>
    <property type="match status" value="1"/>
</dbReference>
<gene>
    <name evidence="2" type="ORF">EUU23_07670</name>
</gene>